<keyword evidence="2" id="KW-0012">Acyltransferase</keyword>
<dbReference type="Proteomes" id="UP001431313">
    <property type="component" value="Unassembled WGS sequence"/>
</dbReference>
<comment type="caution">
    <text evidence="5">The sequence shown here is derived from an EMBL/GenBank/DDBJ whole genome shotgun (WGS) entry which is preliminary data.</text>
</comment>
<dbReference type="RefSeq" id="WP_258785464.1">
    <property type="nucleotide sequence ID" value="NZ_JANUGQ010000002.1"/>
</dbReference>
<evidence type="ECO:0000313" key="5">
    <source>
        <dbReference type="EMBL" id="MCS0634829.1"/>
    </source>
</evidence>
<keyword evidence="6" id="KW-1185">Reference proteome</keyword>
<dbReference type="PANTHER" id="PTHR43877:SF2">
    <property type="entry name" value="AMINOALKYLPHOSPHONATE N-ACETYLTRANSFERASE-RELATED"/>
    <property type="match status" value="1"/>
</dbReference>
<gene>
    <name evidence="5" type="ORF">NX801_03975</name>
</gene>
<dbReference type="InterPro" id="IPR050832">
    <property type="entry name" value="Bact_Acetyltransf"/>
</dbReference>
<dbReference type="Pfam" id="PF00583">
    <property type="entry name" value="Acetyltransf_1"/>
    <property type="match status" value="1"/>
</dbReference>
<accession>A0ABT2CBR4</accession>
<proteinExistence type="predicted"/>
<dbReference type="CDD" id="cd04301">
    <property type="entry name" value="NAT_SF"/>
    <property type="match status" value="1"/>
</dbReference>
<dbReference type="SUPFAM" id="SSF55729">
    <property type="entry name" value="Acyl-CoA N-acyltransferases (Nat)"/>
    <property type="match status" value="1"/>
</dbReference>
<keyword evidence="1" id="KW-0808">Transferase</keyword>
<evidence type="ECO:0000313" key="6">
    <source>
        <dbReference type="Proteomes" id="UP001431313"/>
    </source>
</evidence>
<reference evidence="5" key="1">
    <citation type="submission" date="2022-08" db="EMBL/GenBank/DDBJ databases">
        <authorList>
            <person name="Somphong A."/>
            <person name="Phongsopitanun W."/>
        </authorList>
    </citation>
    <scope>NUCLEOTIDE SEQUENCE</scope>
    <source>
        <strain evidence="5">LP05-1</strain>
    </source>
</reference>
<feature type="region of interest" description="Disordered" evidence="3">
    <location>
        <begin position="51"/>
        <end position="102"/>
    </location>
</feature>
<protein>
    <submittedName>
        <fullName evidence="5">GNAT family N-acetyltransferase</fullName>
    </submittedName>
</protein>
<dbReference type="InterPro" id="IPR000182">
    <property type="entry name" value="GNAT_dom"/>
</dbReference>
<dbReference type="Gene3D" id="3.40.630.30">
    <property type="match status" value="1"/>
</dbReference>
<evidence type="ECO:0000256" key="3">
    <source>
        <dbReference type="SAM" id="MobiDB-lite"/>
    </source>
</evidence>
<evidence type="ECO:0000256" key="2">
    <source>
        <dbReference type="ARBA" id="ARBA00023315"/>
    </source>
</evidence>
<feature type="compositionally biased region" description="Basic and acidic residues" evidence="3">
    <location>
        <begin position="81"/>
        <end position="91"/>
    </location>
</feature>
<evidence type="ECO:0000256" key="1">
    <source>
        <dbReference type="ARBA" id="ARBA00022679"/>
    </source>
</evidence>
<feature type="domain" description="N-acetyltransferase" evidence="4">
    <location>
        <begin position="58"/>
        <end position="212"/>
    </location>
</feature>
<evidence type="ECO:0000259" key="4">
    <source>
        <dbReference type="PROSITE" id="PS51186"/>
    </source>
</evidence>
<feature type="compositionally biased region" description="Acidic residues" evidence="3">
    <location>
        <begin position="68"/>
        <end position="80"/>
    </location>
</feature>
<dbReference type="InterPro" id="IPR016181">
    <property type="entry name" value="Acyl_CoA_acyltransferase"/>
</dbReference>
<dbReference type="PROSITE" id="PS51186">
    <property type="entry name" value="GNAT"/>
    <property type="match status" value="1"/>
</dbReference>
<dbReference type="EMBL" id="JANUGQ010000002">
    <property type="protein sequence ID" value="MCS0634829.1"/>
    <property type="molecule type" value="Genomic_DNA"/>
</dbReference>
<organism evidence="5 6">
    <name type="scientific">Streptomyces pyxinae</name>
    <dbReference type="NCBI Taxonomy" id="2970734"/>
    <lineage>
        <taxon>Bacteria</taxon>
        <taxon>Bacillati</taxon>
        <taxon>Actinomycetota</taxon>
        <taxon>Actinomycetes</taxon>
        <taxon>Kitasatosporales</taxon>
        <taxon>Streptomycetaceae</taxon>
        <taxon>Streptomyces</taxon>
    </lineage>
</organism>
<dbReference type="PANTHER" id="PTHR43877">
    <property type="entry name" value="AMINOALKYLPHOSPHONATE N-ACETYLTRANSFERASE-RELATED-RELATED"/>
    <property type="match status" value="1"/>
</dbReference>
<sequence length="212" mass="22320">MTDASVPPVPPVPFVLRPARPSDAPAIAALDSSFTTGTIYQVVAGEHGFTLRETPVDPPLRKVFPADGPDDEPEDDEPDDGPGRRPGDHAPDGGAGAGPGRTRTVVAEADGALCGFVTASFEPWNARLTVEDIEVAPGHRGRGVGRALMEQAAAFGRECGAGQLWLEVSNVNVPAVRAYLRMGFTLCGLDVSLYENTASAGEQALFMRRGLR</sequence>
<name>A0ABT2CBR4_9ACTN</name>